<evidence type="ECO:0008006" key="3">
    <source>
        <dbReference type="Google" id="ProtNLM"/>
    </source>
</evidence>
<protein>
    <recommendedName>
        <fullName evidence="3">OB domain-containing protein</fullName>
    </recommendedName>
</protein>
<sequence length="125" mass="13892">MRNALLCMAAVVWAPITDLRPGRRVGRRAMKGIVTRVSPVKAYRKGDGTQGRMFSLLMTDESGSVKVCVFGNGVLKFSHHPLPGEEFILTNFKVLPAKQEFNWAENAFEVHLDGAPRHISVRVCV</sequence>
<dbReference type="Proteomes" id="UP000041254">
    <property type="component" value="Unassembled WGS sequence"/>
</dbReference>
<dbReference type="Gene3D" id="2.40.50.140">
    <property type="entry name" value="Nucleic acid-binding proteins"/>
    <property type="match status" value="1"/>
</dbReference>
<dbReference type="VEuPathDB" id="CryptoDB:Vbra_10570"/>
<dbReference type="PhylomeDB" id="A0A0G4H492"/>
<dbReference type="SUPFAM" id="SSF50249">
    <property type="entry name" value="Nucleic acid-binding proteins"/>
    <property type="match status" value="1"/>
</dbReference>
<dbReference type="InParanoid" id="A0A0G4H492"/>
<organism evidence="1 2">
    <name type="scientific">Vitrella brassicaformis (strain CCMP3155)</name>
    <dbReference type="NCBI Taxonomy" id="1169540"/>
    <lineage>
        <taxon>Eukaryota</taxon>
        <taxon>Sar</taxon>
        <taxon>Alveolata</taxon>
        <taxon>Colpodellida</taxon>
        <taxon>Vitrellaceae</taxon>
        <taxon>Vitrella</taxon>
    </lineage>
</organism>
<dbReference type="InterPro" id="IPR012340">
    <property type="entry name" value="NA-bd_OB-fold"/>
</dbReference>
<keyword evidence="2" id="KW-1185">Reference proteome</keyword>
<dbReference type="AlphaFoldDB" id="A0A0G4H492"/>
<gene>
    <name evidence="1" type="ORF">Vbra_10570</name>
</gene>
<accession>A0A0G4H492</accession>
<proteinExistence type="predicted"/>
<name>A0A0G4H492_VITBC</name>
<evidence type="ECO:0000313" key="2">
    <source>
        <dbReference type="Proteomes" id="UP000041254"/>
    </source>
</evidence>
<reference evidence="1 2" key="1">
    <citation type="submission" date="2014-11" db="EMBL/GenBank/DDBJ databases">
        <authorList>
            <person name="Zhu J."/>
            <person name="Qi W."/>
            <person name="Song R."/>
        </authorList>
    </citation>
    <scope>NUCLEOTIDE SEQUENCE [LARGE SCALE GENOMIC DNA]</scope>
</reference>
<evidence type="ECO:0000313" key="1">
    <source>
        <dbReference type="EMBL" id="CEM38574.1"/>
    </source>
</evidence>
<dbReference type="EMBL" id="CDMY01000989">
    <property type="protein sequence ID" value="CEM38574.1"/>
    <property type="molecule type" value="Genomic_DNA"/>
</dbReference>